<protein>
    <submittedName>
        <fullName evidence="2">Vitelline membrane outer layer protein 1</fullName>
    </submittedName>
</protein>
<sequence>MALLYVAILCLLTVVSSVEVVPEDQPRVIHAGTTFGLRNYSSILTVPNGEKFGIWMWSELCPENFYATGFSLRIESNQYGSDDTALNGIRLFCVQNEDRRFIYSVESHTG</sequence>
<evidence type="ECO:0000313" key="3">
    <source>
        <dbReference type="Proteomes" id="UP000727407"/>
    </source>
</evidence>
<evidence type="ECO:0000313" key="2">
    <source>
        <dbReference type="EMBL" id="KAF5888952.1"/>
    </source>
</evidence>
<dbReference type="EMBL" id="QNUK01000888">
    <property type="protein sequence ID" value="KAF5888952.1"/>
    <property type="molecule type" value="Genomic_DNA"/>
</dbReference>
<comment type="caution">
    <text evidence="2">The sequence shown here is derived from an EMBL/GenBank/DDBJ whole genome shotgun (WGS) entry which is preliminary data.</text>
</comment>
<evidence type="ECO:0000256" key="1">
    <source>
        <dbReference type="SAM" id="SignalP"/>
    </source>
</evidence>
<keyword evidence="1" id="KW-0732">Signal</keyword>
<dbReference type="InterPro" id="IPR005515">
    <property type="entry name" value="VOMI"/>
</dbReference>
<dbReference type="GO" id="GO:0005615">
    <property type="term" value="C:extracellular space"/>
    <property type="evidence" value="ECO:0007669"/>
    <property type="project" value="TreeGrafter"/>
</dbReference>
<dbReference type="Gene3D" id="2.100.10.20">
    <property type="entry name" value="Vitelline membrane outer layer protein I (VOMI)"/>
    <property type="match status" value="1"/>
</dbReference>
<feature type="non-terminal residue" evidence="2">
    <location>
        <position position="1"/>
    </location>
</feature>
<reference evidence="2" key="1">
    <citation type="submission" date="2020-07" db="EMBL/GenBank/DDBJ databases">
        <title>Clarias magur genome sequencing, assembly and annotation.</title>
        <authorList>
            <person name="Kushwaha B."/>
            <person name="Kumar R."/>
            <person name="Das P."/>
            <person name="Joshi C.G."/>
            <person name="Kumar D."/>
            <person name="Nagpure N.S."/>
            <person name="Pandey M."/>
            <person name="Agarwal S."/>
            <person name="Srivastava S."/>
            <person name="Singh M."/>
            <person name="Sahoo L."/>
            <person name="Jayasankar P."/>
            <person name="Meher P.K."/>
            <person name="Koringa P.G."/>
            <person name="Iquebal M.A."/>
            <person name="Das S.P."/>
            <person name="Bit A."/>
            <person name="Patnaik S."/>
            <person name="Patel N."/>
            <person name="Shah T.M."/>
            <person name="Hinsu A."/>
            <person name="Jena J.K."/>
        </authorList>
    </citation>
    <scope>NUCLEOTIDE SEQUENCE</scope>
    <source>
        <strain evidence="2">CIFAMagur01</strain>
        <tissue evidence="2">Testis</tissue>
    </source>
</reference>
<dbReference type="Proteomes" id="UP000727407">
    <property type="component" value="Unassembled WGS sequence"/>
</dbReference>
<name>A0A8J4U383_CLAMG</name>
<gene>
    <name evidence="2" type="ORF">DAT39_021348</name>
</gene>
<dbReference type="PANTHER" id="PTHR18841:SF0">
    <property type="entry name" value="VITELLINE MEMBRANE OUTER LAYER 1 HOMOLOG A-RELATED"/>
    <property type="match status" value="1"/>
</dbReference>
<dbReference type="InterPro" id="IPR036706">
    <property type="entry name" value="VOMI_sf"/>
</dbReference>
<organism evidence="2 3">
    <name type="scientific">Clarias magur</name>
    <name type="common">Asian catfish</name>
    <name type="synonym">Macropteronotus magur</name>
    <dbReference type="NCBI Taxonomy" id="1594786"/>
    <lineage>
        <taxon>Eukaryota</taxon>
        <taxon>Metazoa</taxon>
        <taxon>Chordata</taxon>
        <taxon>Craniata</taxon>
        <taxon>Vertebrata</taxon>
        <taxon>Euteleostomi</taxon>
        <taxon>Actinopterygii</taxon>
        <taxon>Neopterygii</taxon>
        <taxon>Teleostei</taxon>
        <taxon>Ostariophysi</taxon>
        <taxon>Siluriformes</taxon>
        <taxon>Clariidae</taxon>
        <taxon>Clarias</taxon>
    </lineage>
</organism>
<proteinExistence type="predicted"/>
<dbReference type="Pfam" id="PF03762">
    <property type="entry name" value="VOMI"/>
    <property type="match status" value="1"/>
</dbReference>
<accession>A0A8J4U383</accession>
<dbReference type="SUPFAM" id="SSF51092">
    <property type="entry name" value="Vitelline membrane outer protein-I (VMO-I)"/>
    <property type="match status" value="1"/>
</dbReference>
<dbReference type="PANTHER" id="PTHR18841">
    <property type="entry name" value="VITELLINE MEMBRANE OUTER LAYER PROTEIN I-RELATED"/>
    <property type="match status" value="1"/>
</dbReference>
<keyword evidence="3" id="KW-1185">Reference proteome</keyword>
<feature type="chain" id="PRO_5035269982" evidence="1">
    <location>
        <begin position="18"/>
        <end position="110"/>
    </location>
</feature>
<dbReference type="AlphaFoldDB" id="A0A8J4U383"/>
<dbReference type="OrthoDB" id="6344411at2759"/>
<feature type="signal peptide" evidence="1">
    <location>
        <begin position="1"/>
        <end position="17"/>
    </location>
</feature>